<dbReference type="GO" id="GO:0032993">
    <property type="term" value="C:protein-DNA complex"/>
    <property type="evidence" value="ECO:0007669"/>
    <property type="project" value="TreeGrafter"/>
</dbReference>
<dbReference type="GO" id="GO:0003677">
    <property type="term" value="F:DNA binding"/>
    <property type="evidence" value="ECO:0007669"/>
    <property type="project" value="UniProtKB-KW"/>
</dbReference>
<evidence type="ECO:0000256" key="4">
    <source>
        <dbReference type="ARBA" id="ARBA00023163"/>
    </source>
</evidence>
<keyword evidence="2" id="KW-0805">Transcription regulation</keyword>
<dbReference type="Pfam" id="PF03466">
    <property type="entry name" value="LysR_substrate"/>
    <property type="match status" value="1"/>
</dbReference>
<keyword evidence="4" id="KW-0804">Transcription</keyword>
<evidence type="ECO:0000256" key="3">
    <source>
        <dbReference type="ARBA" id="ARBA00023125"/>
    </source>
</evidence>
<dbReference type="PRINTS" id="PR00039">
    <property type="entry name" value="HTHLYSR"/>
</dbReference>
<gene>
    <name evidence="6" type="primary">gltC_1</name>
    <name evidence="6" type="ORF">AVE30378_00147</name>
    <name evidence="7" type="ORF">WHX56_18970</name>
</gene>
<dbReference type="InterPro" id="IPR005119">
    <property type="entry name" value="LysR_subst-bd"/>
</dbReference>
<dbReference type="EMBL" id="CP148753">
    <property type="protein sequence ID" value="WXR71727.1"/>
    <property type="molecule type" value="Genomic_DNA"/>
</dbReference>
<reference evidence="7 9" key="2">
    <citation type="submission" date="2024-03" db="EMBL/GenBank/DDBJ databases">
        <title>Reference genomes for the five species model microbial community.</title>
        <authorList>
            <person name="Padfield D."/>
        </authorList>
    </citation>
    <scope>NUCLEOTIDE SEQUENCE [LARGE SCALE GENOMIC DNA]</scope>
    <source>
        <strain evidence="7 9">AB1</strain>
    </source>
</reference>
<dbReference type="GO" id="GO:0003700">
    <property type="term" value="F:DNA-binding transcription factor activity"/>
    <property type="evidence" value="ECO:0007669"/>
    <property type="project" value="InterPro"/>
</dbReference>
<dbReference type="PROSITE" id="PS50931">
    <property type="entry name" value="HTH_LYSR"/>
    <property type="match status" value="1"/>
</dbReference>
<dbReference type="Pfam" id="PF00126">
    <property type="entry name" value="HTH_1"/>
    <property type="match status" value="1"/>
</dbReference>
<dbReference type="InterPro" id="IPR000847">
    <property type="entry name" value="LysR_HTH_N"/>
</dbReference>
<keyword evidence="9" id="KW-1185">Reference proteome</keyword>
<protein>
    <submittedName>
        <fullName evidence="6">HTH-type transcriptional regulator GltC</fullName>
    </submittedName>
    <submittedName>
        <fullName evidence="7">LysR substrate-binding domain-containing protein</fullName>
    </submittedName>
</protein>
<comment type="similarity">
    <text evidence="1">Belongs to the LysR transcriptional regulatory family.</text>
</comment>
<dbReference type="InterPro" id="IPR036390">
    <property type="entry name" value="WH_DNA-bd_sf"/>
</dbReference>
<evidence type="ECO:0000313" key="7">
    <source>
        <dbReference type="EMBL" id="WXR71727.1"/>
    </source>
</evidence>
<dbReference type="PANTHER" id="PTHR30346:SF0">
    <property type="entry name" value="HCA OPERON TRANSCRIPTIONAL ACTIVATOR HCAR"/>
    <property type="match status" value="1"/>
</dbReference>
<accession>A0A446C3K2</accession>
<dbReference type="Gene3D" id="1.10.10.10">
    <property type="entry name" value="Winged helix-like DNA-binding domain superfamily/Winged helix DNA-binding domain"/>
    <property type="match status" value="1"/>
</dbReference>
<dbReference type="Proteomes" id="UP000289465">
    <property type="component" value="Unassembled WGS sequence"/>
</dbReference>
<evidence type="ECO:0000259" key="5">
    <source>
        <dbReference type="PROSITE" id="PS50931"/>
    </source>
</evidence>
<sequence length="297" mass="32712">MDIRHLRHFLALAETLHFGRAAELLHITQPPLSISIRNLEDELGAPLFARHTRKIELTELGKALLGPARRAVQALEEVTHISQAVAMGETGTLTVSFPNGAAHRLLPRVLPRFCERYPRVEVRLQEATSAESISLLDSRTVDVGIVYHPLSSERPYVRIPSEDDDLVAVLPPGHVLARKRTLKLEDLKDHAFIAFTQTRTPTLQAVVALACQRAGFSPRVMHHAQRVETIISLVRSGAGISLVPRVCAATYAHVIALRPISNHQESLKIGLAVMIQPDAGNSIVSNFLHLLDLDTEA</sequence>
<name>A0A446C3K2_9BURK</name>
<dbReference type="FunFam" id="1.10.10.10:FF:000001">
    <property type="entry name" value="LysR family transcriptional regulator"/>
    <property type="match status" value="1"/>
</dbReference>
<evidence type="ECO:0000256" key="1">
    <source>
        <dbReference type="ARBA" id="ARBA00009437"/>
    </source>
</evidence>
<dbReference type="Proteomes" id="UP001456224">
    <property type="component" value="Chromosome"/>
</dbReference>
<evidence type="ECO:0000313" key="8">
    <source>
        <dbReference type="Proteomes" id="UP000289465"/>
    </source>
</evidence>
<dbReference type="Gene3D" id="3.40.190.10">
    <property type="entry name" value="Periplasmic binding protein-like II"/>
    <property type="match status" value="2"/>
</dbReference>
<feature type="domain" description="HTH lysR-type" evidence="5">
    <location>
        <begin position="1"/>
        <end position="58"/>
    </location>
</feature>
<reference evidence="6 8" key="1">
    <citation type="submission" date="2018-07" db="EMBL/GenBank/DDBJ databases">
        <authorList>
            <person name="Peeters C."/>
        </authorList>
    </citation>
    <scope>NUCLEOTIDE SEQUENCE [LARGE SCALE GENOMIC DNA]</scope>
    <source>
        <strain evidence="6 8">LMG 30378</strain>
    </source>
</reference>
<dbReference type="AlphaFoldDB" id="A0A446C3K2"/>
<evidence type="ECO:0000313" key="6">
    <source>
        <dbReference type="EMBL" id="SSW62403.1"/>
    </source>
</evidence>
<proteinExistence type="inferred from homology"/>
<dbReference type="RefSeq" id="WP_129238861.1">
    <property type="nucleotide sequence ID" value="NZ_CP148753.1"/>
</dbReference>
<dbReference type="SUPFAM" id="SSF53850">
    <property type="entry name" value="Periplasmic binding protein-like II"/>
    <property type="match status" value="1"/>
</dbReference>
<keyword evidence="3" id="KW-0238">DNA-binding</keyword>
<dbReference type="SUPFAM" id="SSF46785">
    <property type="entry name" value="Winged helix' DNA-binding domain"/>
    <property type="match status" value="1"/>
</dbReference>
<dbReference type="PANTHER" id="PTHR30346">
    <property type="entry name" value="TRANSCRIPTIONAL DUAL REGULATOR HCAR-RELATED"/>
    <property type="match status" value="1"/>
</dbReference>
<organism evidence="6 8">
    <name type="scientific">Achromobacter veterisilvae</name>
    <dbReference type="NCBI Taxonomy" id="2069367"/>
    <lineage>
        <taxon>Bacteria</taxon>
        <taxon>Pseudomonadati</taxon>
        <taxon>Pseudomonadota</taxon>
        <taxon>Betaproteobacteria</taxon>
        <taxon>Burkholderiales</taxon>
        <taxon>Alcaligenaceae</taxon>
        <taxon>Achromobacter</taxon>
    </lineage>
</organism>
<dbReference type="EMBL" id="UFQC01000001">
    <property type="protein sequence ID" value="SSW62403.1"/>
    <property type="molecule type" value="Genomic_DNA"/>
</dbReference>
<evidence type="ECO:0000313" key="9">
    <source>
        <dbReference type="Proteomes" id="UP001456224"/>
    </source>
</evidence>
<dbReference type="InterPro" id="IPR036388">
    <property type="entry name" value="WH-like_DNA-bd_sf"/>
</dbReference>
<dbReference type="OrthoDB" id="9157176at2"/>
<dbReference type="CDD" id="cd08414">
    <property type="entry name" value="PBP2_LTTR_aromatics_like"/>
    <property type="match status" value="1"/>
</dbReference>
<evidence type="ECO:0000256" key="2">
    <source>
        <dbReference type="ARBA" id="ARBA00023015"/>
    </source>
</evidence>